<dbReference type="SUPFAM" id="SSF52172">
    <property type="entry name" value="CheY-like"/>
    <property type="match status" value="1"/>
</dbReference>
<evidence type="ECO:0000313" key="4">
    <source>
        <dbReference type="EMBL" id="EKX43003.1"/>
    </source>
</evidence>
<gene>
    <name evidence="4" type="ORF">GUITHDRAFT_45026</name>
</gene>
<dbReference type="AlphaFoldDB" id="L1J396"/>
<dbReference type="PROSITE" id="PS50110">
    <property type="entry name" value="RESPONSE_REGULATORY"/>
    <property type="match status" value="1"/>
</dbReference>
<dbReference type="SMART" id="SM00448">
    <property type="entry name" value="REC"/>
    <property type="match status" value="1"/>
</dbReference>
<dbReference type="GO" id="GO:0000160">
    <property type="term" value="P:phosphorelay signal transduction system"/>
    <property type="evidence" value="ECO:0007669"/>
    <property type="project" value="InterPro"/>
</dbReference>
<protein>
    <recommendedName>
        <fullName evidence="3">Response regulatory domain-containing protein</fullName>
    </recommendedName>
</protein>
<dbReference type="OMA" id="TESTRQC"/>
<dbReference type="HOGENOM" id="CLU_000445_69_12_1"/>
<feature type="non-terminal residue" evidence="4">
    <location>
        <position position="1"/>
    </location>
</feature>
<reference evidence="4" key="1">
    <citation type="journal article" date="2012" name="Nature">
        <title>Algal genomes reveal evolutionary mosaicism and the fate of nucleomorphs.</title>
        <authorList>
            <consortium name="DOE Joint Genome Institute"/>
            <person name="Curtis B.A."/>
            <person name="Tanifuji G."/>
            <person name="Burki F."/>
            <person name="Gruber A."/>
            <person name="Irimia M."/>
            <person name="Maruyama S."/>
            <person name="Arias M.C."/>
            <person name="Ball S.G."/>
            <person name="Gile G.H."/>
            <person name="Hirakawa Y."/>
            <person name="Hopkins J.F."/>
            <person name="Kuo A."/>
            <person name="Rensing S.A."/>
            <person name="Schmutz J."/>
            <person name="Symeonidi A."/>
            <person name="Elias M."/>
            <person name="Eveleigh R.J."/>
            <person name="Herman E.K."/>
            <person name="Klute M.J."/>
            <person name="Nakayama T."/>
            <person name="Obornik M."/>
            <person name="Reyes-Prieto A."/>
            <person name="Armbrust E.V."/>
            <person name="Aves S.J."/>
            <person name="Beiko R.G."/>
            <person name="Coutinho P."/>
            <person name="Dacks J.B."/>
            <person name="Durnford D.G."/>
            <person name="Fast N.M."/>
            <person name="Green B.R."/>
            <person name="Grisdale C.J."/>
            <person name="Hempel F."/>
            <person name="Henrissat B."/>
            <person name="Hoppner M.P."/>
            <person name="Ishida K."/>
            <person name="Kim E."/>
            <person name="Koreny L."/>
            <person name="Kroth P.G."/>
            <person name="Liu Y."/>
            <person name="Malik S.B."/>
            <person name="Maier U.G."/>
            <person name="McRose D."/>
            <person name="Mock T."/>
            <person name="Neilson J.A."/>
            <person name="Onodera N.T."/>
            <person name="Poole A.M."/>
            <person name="Pritham E.J."/>
            <person name="Richards T.A."/>
            <person name="Rocap G."/>
            <person name="Roy S.W."/>
            <person name="Sarai C."/>
            <person name="Schaack S."/>
            <person name="Shirato S."/>
            <person name="Slamovits C.H."/>
            <person name="Spencer D.F."/>
            <person name="Suzuki S."/>
            <person name="Worden A.Z."/>
            <person name="Zauner S."/>
            <person name="Barry K."/>
            <person name="Bell C."/>
            <person name="Bharti A.K."/>
            <person name="Crow J.A."/>
            <person name="Grimwood J."/>
            <person name="Kramer R."/>
            <person name="Lindquist E."/>
            <person name="Lucas S."/>
            <person name="Salamov A."/>
            <person name="McFadden G.I."/>
            <person name="Lane C.E."/>
            <person name="Keeling P.J."/>
            <person name="Gray M.W."/>
            <person name="Grigoriev I.V."/>
            <person name="Archibald J.M."/>
        </authorList>
    </citation>
    <scope>NUCLEOTIDE SEQUENCE</scope>
    <source>
        <strain evidence="4">CCMP2712</strain>
    </source>
</reference>
<evidence type="ECO:0000256" key="2">
    <source>
        <dbReference type="PROSITE-ProRule" id="PRU00169"/>
    </source>
</evidence>
<accession>L1J396</accession>
<dbReference type="PANTHER" id="PTHR43719">
    <property type="entry name" value="TWO-COMPONENT HISTIDINE KINASE"/>
    <property type="match status" value="1"/>
</dbReference>
<evidence type="ECO:0000259" key="3">
    <source>
        <dbReference type="PROSITE" id="PS50110"/>
    </source>
</evidence>
<feature type="non-terminal residue" evidence="4">
    <location>
        <position position="113"/>
    </location>
</feature>
<dbReference type="EMBL" id="JH993013">
    <property type="protein sequence ID" value="EKX43003.1"/>
    <property type="molecule type" value="Genomic_DNA"/>
</dbReference>
<dbReference type="PANTHER" id="PTHR43719:SF28">
    <property type="entry name" value="PEROXIDE STRESS-ACTIVATED HISTIDINE KINASE MAK1-RELATED"/>
    <property type="match status" value="1"/>
</dbReference>
<dbReference type="GeneID" id="17299710"/>
<keyword evidence="1 2" id="KW-0597">Phosphoprotein</keyword>
<feature type="domain" description="Response regulatory" evidence="3">
    <location>
        <begin position="1"/>
        <end position="113"/>
    </location>
</feature>
<dbReference type="STRING" id="905079.L1J396"/>
<organism evidence="4">
    <name type="scientific">Guillardia theta (strain CCMP2712)</name>
    <name type="common">Cryptophyte</name>
    <dbReference type="NCBI Taxonomy" id="905079"/>
    <lineage>
        <taxon>Eukaryota</taxon>
        <taxon>Cryptophyceae</taxon>
        <taxon>Pyrenomonadales</taxon>
        <taxon>Geminigeraceae</taxon>
        <taxon>Guillardia</taxon>
    </lineage>
</organism>
<dbReference type="InterPro" id="IPR011006">
    <property type="entry name" value="CheY-like_superfamily"/>
</dbReference>
<dbReference type="Pfam" id="PF00072">
    <property type="entry name" value="Response_reg"/>
    <property type="match status" value="1"/>
</dbReference>
<dbReference type="CDD" id="cd17546">
    <property type="entry name" value="REC_hyHK_CKI1_RcsC-like"/>
    <property type="match status" value="1"/>
</dbReference>
<sequence length="113" mass="12225">LVVDDDPVNTKLASVCLKKCGLQITTASDGKVAVELREKSATQEGAARFDLILMDCKMKMMDGDVAAKLIREFEGGRKLPSIPIIAFTGGGVNDKDDEFFFKAGMQGMVQKPL</sequence>
<dbReference type="PaxDb" id="55529-EKX43003"/>
<name>L1J396_GUITC</name>
<dbReference type="OrthoDB" id="21225at2759"/>
<proteinExistence type="predicted"/>
<feature type="modified residue" description="4-aspartylphosphate" evidence="2">
    <location>
        <position position="55"/>
    </location>
</feature>
<dbReference type="eggNOG" id="KOG0519">
    <property type="taxonomic scope" value="Eukaryota"/>
</dbReference>
<evidence type="ECO:0000256" key="1">
    <source>
        <dbReference type="ARBA" id="ARBA00022553"/>
    </source>
</evidence>
<dbReference type="Gene3D" id="3.40.50.2300">
    <property type="match status" value="1"/>
</dbReference>
<dbReference type="InterPro" id="IPR001789">
    <property type="entry name" value="Sig_transdc_resp-reg_receiver"/>
</dbReference>
<dbReference type="RefSeq" id="XP_005829983.1">
    <property type="nucleotide sequence ID" value="XM_005829926.1"/>
</dbReference>
<dbReference type="KEGG" id="gtt:GUITHDRAFT_45026"/>
<dbReference type="InterPro" id="IPR050956">
    <property type="entry name" value="2C_system_His_kinase"/>
</dbReference>